<evidence type="ECO:0000256" key="1">
    <source>
        <dbReference type="ARBA" id="ARBA00005439"/>
    </source>
</evidence>
<dbReference type="InterPro" id="IPR036787">
    <property type="entry name" value="T_IF-3_N_sf"/>
</dbReference>
<dbReference type="Proteomes" id="UP000184088">
    <property type="component" value="Unassembled WGS sequence"/>
</dbReference>
<accession>A0A1M4XI13</accession>
<evidence type="ECO:0000313" key="9">
    <source>
        <dbReference type="Proteomes" id="UP000184088"/>
    </source>
</evidence>
<keyword evidence="2 5" id="KW-0396">Initiation factor</keyword>
<name>A0A1M4XI13_9THEO</name>
<evidence type="ECO:0000259" key="7">
    <source>
        <dbReference type="Pfam" id="PF05198"/>
    </source>
</evidence>
<dbReference type="Pfam" id="PF05198">
    <property type="entry name" value="IF3_N"/>
    <property type="match status" value="1"/>
</dbReference>
<protein>
    <recommendedName>
        <fullName evidence="4 5">Translation initiation factor IF-3</fullName>
    </recommendedName>
</protein>
<evidence type="ECO:0000259" key="6">
    <source>
        <dbReference type="Pfam" id="PF00707"/>
    </source>
</evidence>
<organism evidence="8 9">
    <name type="scientific">Caldanaerobius fijiensis DSM 17918</name>
    <dbReference type="NCBI Taxonomy" id="1121256"/>
    <lineage>
        <taxon>Bacteria</taxon>
        <taxon>Bacillati</taxon>
        <taxon>Bacillota</taxon>
        <taxon>Clostridia</taxon>
        <taxon>Thermoanaerobacterales</taxon>
        <taxon>Thermoanaerobacteraceae</taxon>
        <taxon>Caldanaerobius</taxon>
    </lineage>
</organism>
<dbReference type="PROSITE" id="PS00938">
    <property type="entry name" value="IF3"/>
    <property type="match status" value="1"/>
</dbReference>
<dbReference type="GO" id="GO:0005829">
    <property type="term" value="C:cytosol"/>
    <property type="evidence" value="ECO:0007669"/>
    <property type="project" value="TreeGrafter"/>
</dbReference>
<keyword evidence="9" id="KW-1185">Reference proteome</keyword>
<dbReference type="GO" id="GO:0043022">
    <property type="term" value="F:ribosome binding"/>
    <property type="evidence" value="ECO:0007669"/>
    <property type="project" value="TreeGrafter"/>
</dbReference>
<sequence length="141" mass="16383">MSARDAQIIANKRQLDLVKVAPNANPPVCKLMDYGKYKYQQTKKEKEARKKQKIIEVKEIRMTPGIEDHDFNVKVKSAQKFLKDGNKVKVTIRFRGREMNYTDIANDLLNRFAEVLKDDGIVEKKPVIDNKNMFMIISPKE</sequence>
<dbReference type="Pfam" id="PF00707">
    <property type="entry name" value="IF3_C"/>
    <property type="match status" value="1"/>
</dbReference>
<dbReference type="SUPFAM" id="SSF55200">
    <property type="entry name" value="Translation initiation factor IF3, C-terminal domain"/>
    <property type="match status" value="1"/>
</dbReference>
<dbReference type="PANTHER" id="PTHR10938">
    <property type="entry name" value="TRANSLATION INITIATION FACTOR IF-3"/>
    <property type="match status" value="1"/>
</dbReference>
<dbReference type="STRING" id="1121256.SAMN02746089_01020"/>
<dbReference type="EMBL" id="FQVH01000008">
    <property type="protein sequence ID" value="SHE93038.1"/>
    <property type="molecule type" value="Genomic_DNA"/>
</dbReference>
<keyword evidence="3 5" id="KW-0648">Protein biosynthesis</keyword>
<dbReference type="AlphaFoldDB" id="A0A1M4XI13"/>
<feature type="domain" description="Translation initiation factor 3 C-terminal" evidence="6">
    <location>
        <begin position="55"/>
        <end position="140"/>
    </location>
</feature>
<dbReference type="InterPro" id="IPR019815">
    <property type="entry name" value="Translation_initiation_fac_3_C"/>
</dbReference>
<comment type="subcellular location">
    <subcellularLocation>
        <location evidence="5">Cytoplasm</location>
    </subcellularLocation>
</comment>
<reference evidence="8 9" key="1">
    <citation type="submission" date="2016-11" db="EMBL/GenBank/DDBJ databases">
        <authorList>
            <person name="Jaros S."/>
            <person name="Januszkiewicz K."/>
            <person name="Wedrychowicz H."/>
        </authorList>
    </citation>
    <scope>NUCLEOTIDE SEQUENCE [LARGE SCALE GENOMIC DNA]</scope>
    <source>
        <strain evidence="8 9">DSM 17918</strain>
    </source>
</reference>
<evidence type="ECO:0000256" key="4">
    <source>
        <dbReference type="NCBIfam" id="TIGR00168"/>
    </source>
</evidence>
<feature type="domain" description="Translation initiation factor 3 N-terminal" evidence="7">
    <location>
        <begin position="1"/>
        <end position="48"/>
    </location>
</feature>
<dbReference type="Gene3D" id="3.30.110.10">
    <property type="entry name" value="Translation initiation factor 3 (IF-3), C-terminal domain"/>
    <property type="match status" value="1"/>
</dbReference>
<dbReference type="PANTHER" id="PTHR10938:SF0">
    <property type="entry name" value="TRANSLATION INITIATION FACTOR IF-3, MITOCHONDRIAL"/>
    <property type="match status" value="1"/>
</dbReference>
<proteinExistence type="inferred from homology"/>
<dbReference type="Gene3D" id="3.10.20.80">
    <property type="entry name" value="Translation initiation factor 3 (IF-3), N-terminal domain"/>
    <property type="match status" value="1"/>
</dbReference>
<dbReference type="GO" id="GO:0003743">
    <property type="term" value="F:translation initiation factor activity"/>
    <property type="evidence" value="ECO:0007669"/>
    <property type="project" value="UniProtKB-UniRule"/>
</dbReference>
<dbReference type="NCBIfam" id="TIGR00168">
    <property type="entry name" value="infC"/>
    <property type="match status" value="1"/>
</dbReference>
<comment type="subunit">
    <text evidence="5">Monomer.</text>
</comment>
<gene>
    <name evidence="8" type="ORF">SAMN02746089_01020</name>
</gene>
<dbReference type="FunFam" id="3.30.110.10:FF:000001">
    <property type="entry name" value="Translation initiation factor IF-3"/>
    <property type="match status" value="1"/>
</dbReference>
<evidence type="ECO:0000256" key="2">
    <source>
        <dbReference type="ARBA" id="ARBA00022540"/>
    </source>
</evidence>
<evidence type="ECO:0000256" key="5">
    <source>
        <dbReference type="RuleBase" id="RU000646"/>
    </source>
</evidence>
<dbReference type="GO" id="GO:0032790">
    <property type="term" value="P:ribosome disassembly"/>
    <property type="evidence" value="ECO:0007669"/>
    <property type="project" value="TreeGrafter"/>
</dbReference>
<comment type="function">
    <text evidence="5">IF-3 binds to the 30S ribosomal subunit and shifts the equilibrium between 70S ribosomes and their 50S and 30S subunits in favor of the free subunits, thus enhancing the availability of 30S subunits on which protein synthesis initiation begins.</text>
</comment>
<evidence type="ECO:0000256" key="3">
    <source>
        <dbReference type="ARBA" id="ARBA00022917"/>
    </source>
</evidence>
<comment type="similarity">
    <text evidence="1 5">Belongs to the IF-3 family.</text>
</comment>
<evidence type="ECO:0000313" key="8">
    <source>
        <dbReference type="EMBL" id="SHE93038.1"/>
    </source>
</evidence>
<dbReference type="InterPro" id="IPR036788">
    <property type="entry name" value="T_IF-3_C_sf"/>
</dbReference>
<dbReference type="InterPro" id="IPR019813">
    <property type="entry name" value="Translation_initiation_fac3_CS"/>
</dbReference>
<dbReference type="InterPro" id="IPR019814">
    <property type="entry name" value="Translation_initiation_fac_3_N"/>
</dbReference>
<dbReference type="InterPro" id="IPR001288">
    <property type="entry name" value="Translation_initiation_fac_3"/>
</dbReference>
<dbReference type="SUPFAM" id="SSF54364">
    <property type="entry name" value="Translation initiation factor IF3, N-terminal domain"/>
    <property type="match status" value="1"/>
</dbReference>
<dbReference type="GO" id="GO:0016020">
    <property type="term" value="C:membrane"/>
    <property type="evidence" value="ECO:0007669"/>
    <property type="project" value="TreeGrafter"/>
</dbReference>